<dbReference type="InterPro" id="IPR001296">
    <property type="entry name" value="Glyco_trans_1"/>
</dbReference>
<sequence length="374" mass="44470">MKIFVDGYLLNREYQGTRTYITELYKALSVLDKSIKITYGIDDLTDELKNEFRDFPTIGFYVFKEKNKWKRMFTEYAELSRNYDYMHFQYIIPFRKANQKCKYINTIHDVLFLDFKKDFPFFYRLSRRILFGWSAKKCDLLLTVSEYSKKRISTHFNLNLEDIYTTPNGVNEKFLKNYNKSQVQKIIEDKYKIKKYILYVSRIEPRKNQLQLLKLFVNTKKVNQEYQLVFVGKKSLEADEFSTYFNSLDHSIKNKIKYFEQIDNEFLVDIYKAADFFVYPSLCEGFGIPPLEAGAAEIPVLCNNATALSDFGMFKTYLIDFNTEKLSSIFEEFVMNNQSDLKSIKSEISKKYTWEASAVELHSLLHRSSIFKIY</sequence>
<proteinExistence type="predicted"/>
<dbReference type="GO" id="GO:0016757">
    <property type="term" value="F:glycosyltransferase activity"/>
    <property type="evidence" value="ECO:0007669"/>
    <property type="project" value="InterPro"/>
</dbReference>
<dbReference type="CDD" id="cd03809">
    <property type="entry name" value="GT4_MtfB-like"/>
    <property type="match status" value="1"/>
</dbReference>
<evidence type="ECO:0000256" key="1">
    <source>
        <dbReference type="ARBA" id="ARBA00022679"/>
    </source>
</evidence>
<dbReference type="RefSeq" id="WP_286493970.1">
    <property type="nucleotide sequence ID" value="NZ_JACAGJ010000006.1"/>
</dbReference>
<reference evidence="4" key="2">
    <citation type="journal article" date="2022" name="Sci. Total Environ.">
        <title>Prevalence, transmission, and molecular epidemiology of tet(X)-positive bacteria among humans, animals, and environmental niches in China: An epidemiological, and genomic-based study.</title>
        <authorList>
            <person name="Dong N."/>
            <person name="Zeng Y."/>
            <person name="Cai C."/>
            <person name="Sun C."/>
            <person name="Lu J."/>
            <person name="Liu C."/>
            <person name="Zhou H."/>
            <person name="Sun Q."/>
            <person name="Shu L."/>
            <person name="Wang H."/>
            <person name="Wang Y."/>
            <person name="Wang S."/>
            <person name="Wu C."/>
            <person name="Chan E.W."/>
            <person name="Chen G."/>
            <person name="Shen Z."/>
            <person name="Chen S."/>
            <person name="Zhang R."/>
        </authorList>
    </citation>
    <scope>NUCLEOTIDE SEQUENCE</scope>
    <source>
        <strain evidence="4">R655-4</strain>
    </source>
</reference>
<dbReference type="PANTHER" id="PTHR46401">
    <property type="entry name" value="GLYCOSYLTRANSFERASE WBBK-RELATED"/>
    <property type="match status" value="1"/>
</dbReference>
<comment type="caution">
    <text evidence="4">The sequence shown here is derived from an EMBL/GenBank/DDBJ whole genome shotgun (WGS) entry which is preliminary data.</text>
</comment>
<dbReference type="InterPro" id="IPR028098">
    <property type="entry name" value="Glyco_trans_4-like_N"/>
</dbReference>
<dbReference type="PANTHER" id="PTHR46401:SF2">
    <property type="entry name" value="GLYCOSYLTRANSFERASE WBBK-RELATED"/>
    <property type="match status" value="1"/>
</dbReference>
<evidence type="ECO:0000313" key="4">
    <source>
        <dbReference type="EMBL" id="MDM1073369.1"/>
    </source>
</evidence>
<dbReference type="SUPFAM" id="SSF53756">
    <property type="entry name" value="UDP-Glycosyltransferase/glycogen phosphorylase"/>
    <property type="match status" value="1"/>
</dbReference>
<dbReference type="Pfam" id="PF13439">
    <property type="entry name" value="Glyco_transf_4"/>
    <property type="match status" value="1"/>
</dbReference>
<organism evidence="4 5">
    <name type="scientific">Empedobacter brevis</name>
    <dbReference type="NCBI Taxonomy" id="247"/>
    <lineage>
        <taxon>Bacteria</taxon>
        <taxon>Pseudomonadati</taxon>
        <taxon>Bacteroidota</taxon>
        <taxon>Flavobacteriia</taxon>
        <taxon>Flavobacteriales</taxon>
        <taxon>Weeksellaceae</taxon>
        <taxon>Empedobacter</taxon>
    </lineage>
</organism>
<evidence type="ECO:0000259" key="2">
    <source>
        <dbReference type="Pfam" id="PF00534"/>
    </source>
</evidence>
<dbReference type="AlphaFoldDB" id="A0AAJ1V8F3"/>
<dbReference type="EMBL" id="JACAGJ010000006">
    <property type="protein sequence ID" value="MDM1073369.1"/>
    <property type="molecule type" value="Genomic_DNA"/>
</dbReference>
<keyword evidence="1" id="KW-0808">Transferase</keyword>
<dbReference type="Gene3D" id="3.40.50.2000">
    <property type="entry name" value="Glycogen Phosphorylase B"/>
    <property type="match status" value="2"/>
</dbReference>
<reference evidence="4" key="1">
    <citation type="submission" date="2020-06" db="EMBL/GenBank/DDBJ databases">
        <authorList>
            <person name="Dong N."/>
        </authorList>
    </citation>
    <scope>NUCLEOTIDE SEQUENCE</scope>
    <source>
        <strain evidence="4">R655-4</strain>
    </source>
</reference>
<dbReference type="Proteomes" id="UP001170959">
    <property type="component" value="Unassembled WGS sequence"/>
</dbReference>
<protein>
    <submittedName>
        <fullName evidence="4">Glycosyltransferase family 4 protein</fullName>
    </submittedName>
</protein>
<gene>
    <name evidence="4" type="ORF">HX001_12840</name>
</gene>
<dbReference type="Pfam" id="PF00534">
    <property type="entry name" value="Glycos_transf_1"/>
    <property type="match status" value="1"/>
</dbReference>
<feature type="domain" description="Glycosyl transferase family 1" evidence="2">
    <location>
        <begin position="187"/>
        <end position="310"/>
    </location>
</feature>
<evidence type="ECO:0000313" key="5">
    <source>
        <dbReference type="Proteomes" id="UP001170959"/>
    </source>
</evidence>
<feature type="domain" description="Glycosyltransferase subfamily 4-like N-terminal" evidence="3">
    <location>
        <begin position="16"/>
        <end position="172"/>
    </location>
</feature>
<accession>A0AAJ1V8F3</accession>
<name>A0AAJ1V8F3_9FLAO</name>
<evidence type="ECO:0000259" key="3">
    <source>
        <dbReference type="Pfam" id="PF13439"/>
    </source>
</evidence>